<evidence type="ECO:0000256" key="3">
    <source>
        <dbReference type="ARBA" id="ARBA00037096"/>
    </source>
</evidence>
<comment type="function">
    <text evidence="3">Putative oxidoreductase.</text>
</comment>
<dbReference type="GO" id="GO:0016491">
    <property type="term" value="F:oxidoreductase activity"/>
    <property type="evidence" value="ECO:0007669"/>
    <property type="project" value="UniProtKB-KW"/>
</dbReference>
<comment type="caution">
    <text evidence="5">The sequence shown here is derived from an EMBL/GenBank/DDBJ whole genome shotgun (WGS) entry which is preliminary data.</text>
</comment>
<dbReference type="AlphaFoldDB" id="A0A9K3KDC5"/>
<dbReference type="PANTHER" id="PTHR44196:SF1">
    <property type="entry name" value="DEHYDROGENASE_REDUCTASE SDR FAMILY MEMBER 7B"/>
    <property type="match status" value="1"/>
</dbReference>
<dbReference type="Proteomes" id="UP000693970">
    <property type="component" value="Unassembled WGS sequence"/>
</dbReference>
<dbReference type="PANTHER" id="PTHR44196">
    <property type="entry name" value="DEHYDROGENASE/REDUCTASE SDR FAMILY MEMBER 7B"/>
    <property type="match status" value="1"/>
</dbReference>
<dbReference type="InterPro" id="IPR002347">
    <property type="entry name" value="SDR_fam"/>
</dbReference>
<accession>A0A9K3KDC5</accession>
<dbReference type="Pfam" id="PF00106">
    <property type="entry name" value="adh_short"/>
    <property type="match status" value="1"/>
</dbReference>
<sequence>MSSSSLGVVTVSEQTRDAFRGKTVLLTGASGGLGAQLALQLASCGVKTLVLSGRKQEALEPIAKQCQEVKMNSVTSSSSTTTTILCLTCDLSDKDSVSKLGQDVLKACDNAVDVLIHCGGVSSRSNFVDTAFEIDETVMQINFLSGASLCHALVPGMMQNNGRGGRVIWISSVQGLVGIPSRTSYAASKFAVQGYCEALRAEVASSHVTVHCVSPGYIRTNLSKSALTGDGTAHGKMDVTTENGADPQDVAMEILDKVAKGRNDFIVAATPSAKAAIWLRLLCPGLLQTLLVKRFEKSQKKEKED</sequence>
<evidence type="ECO:0000256" key="2">
    <source>
        <dbReference type="ARBA" id="ARBA00023002"/>
    </source>
</evidence>
<dbReference type="InterPro" id="IPR020904">
    <property type="entry name" value="Sc_DH/Rdtase_CS"/>
</dbReference>
<reference evidence="5" key="1">
    <citation type="journal article" date="2021" name="Sci. Rep.">
        <title>Diploid genomic architecture of Nitzschia inconspicua, an elite biomass production diatom.</title>
        <authorList>
            <person name="Oliver A."/>
            <person name="Podell S."/>
            <person name="Pinowska A."/>
            <person name="Traller J.C."/>
            <person name="Smith S.R."/>
            <person name="McClure R."/>
            <person name="Beliaev A."/>
            <person name="Bohutskyi P."/>
            <person name="Hill E.A."/>
            <person name="Rabines A."/>
            <person name="Zheng H."/>
            <person name="Allen L.Z."/>
            <person name="Kuo A."/>
            <person name="Grigoriev I.V."/>
            <person name="Allen A.E."/>
            <person name="Hazlebeck D."/>
            <person name="Allen E.E."/>
        </authorList>
    </citation>
    <scope>NUCLEOTIDE SEQUENCE</scope>
    <source>
        <strain evidence="5">Hildebrandi</strain>
    </source>
</reference>
<reference evidence="5" key="2">
    <citation type="submission" date="2021-04" db="EMBL/GenBank/DDBJ databases">
        <authorList>
            <person name="Podell S."/>
        </authorList>
    </citation>
    <scope>NUCLEOTIDE SEQUENCE</scope>
    <source>
        <strain evidence="5">Hildebrandi</strain>
    </source>
</reference>
<comment type="similarity">
    <text evidence="1">Belongs to the short-chain dehydrogenases/reductases (SDR) family.</text>
</comment>
<keyword evidence="2" id="KW-0560">Oxidoreductase</keyword>
<dbReference type="SMART" id="SM00822">
    <property type="entry name" value="PKS_KR"/>
    <property type="match status" value="1"/>
</dbReference>
<evidence type="ECO:0000259" key="4">
    <source>
        <dbReference type="SMART" id="SM00822"/>
    </source>
</evidence>
<gene>
    <name evidence="5" type="ORF">IV203_023359</name>
</gene>
<feature type="domain" description="Ketoreductase" evidence="4">
    <location>
        <begin position="22"/>
        <end position="221"/>
    </location>
</feature>
<dbReference type="InterPro" id="IPR057326">
    <property type="entry name" value="KR_dom"/>
</dbReference>
<dbReference type="EMBL" id="JAGRRH010000026">
    <property type="protein sequence ID" value="KAG7341407.1"/>
    <property type="molecule type" value="Genomic_DNA"/>
</dbReference>
<evidence type="ECO:0000313" key="5">
    <source>
        <dbReference type="EMBL" id="KAG7341407.1"/>
    </source>
</evidence>
<evidence type="ECO:0000256" key="1">
    <source>
        <dbReference type="ARBA" id="ARBA00006484"/>
    </source>
</evidence>
<dbReference type="OrthoDB" id="5307821at2759"/>
<protein>
    <submittedName>
        <fullName evidence="5">2-deoxy-D-gluconate 3-dehydrogenase</fullName>
    </submittedName>
</protein>
<evidence type="ECO:0000313" key="6">
    <source>
        <dbReference type="Proteomes" id="UP000693970"/>
    </source>
</evidence>
<dbReference type="GO" id="GO:0016020">
    <property type="term" value="C:membrane"/>
    <property type="evidence" value="ECO:0007669"/>
    <property type="project" value="TreeGrafter"/>
</dbReference>
<proteinExistence type="inferred from homology"/>
<organism evidence="5 6">
    <name type="scientific">Nitzschia inconspicua</name>
    <dbReference type="NCBI Taxonomy" id="303405"/>
    <lineage>
        <taxon>Eukaryota</taxon>
        <taxon>Sar</taxon>
        <taxon>Stramenopiles</taxon>
        <taxon>Ochrophyta</taxon>
        <taxon>Bacillariophyta</taxon>
        <taxon>Bacillariophyceae</taxon>
        <taxon>Bacillariophycidae</taxon>
        <taxon>Bacillariales</taxon>
        <taxon>Bacillariaceae</taxon>
        <taxon>Nitzschia</taxon>
    </lineage>
</organism>
<name>A0A9K3KDC5_9STRA</name>
<dbReference type="PROSITE" id="PS00061">
    <property type="entry name" value="ADH_SHORT"/>
    <property type="match status" value="1"/>
</dbReference>
<keyword evidence="6" id="KW-1185">Reference proteome</keyword>